<dbReference type="AlphaFoldDB" id="A0A4R2JK83"/>
<name>A0A4R2JK83_9PSEU</name>
<dbReference type="InterPro" id="IPR016890">
    <property type="entry name" value="UCP028520"/>
</dbReference>
<dbReference type="GO" id="GO:0016747">
    <property type="term" value="F:acyltransferase activity, transferring groups other than amino-acyl groups"/>
    <property type="evidence" value="ECO:0007669"/>
    <property type="project" value="InterPro"/>
</dbReference>
<keyword evidence="2" id="KW-0012">Acyltransferase</keyword>
<dbReference type="Pfam" id="PF00583">
    <property type="entry name" value="Acetyltransf_1"/>
    <property type="match status" value="1"/>
</dbReference>
<dbReference type="OrthoDB" id="6182349at2"/>
<dbReference type="PANTHER" id="PTHR43877:SF2">
    <property type="entry name" value="AMINOALKYLPHOSPHONATE N-ACETYLTRANSFERASE-RELATED"/>
    <property type="match status" value="1"/>
</dbReference>
<proteinExistence type="predicted"/>
<feature type="domain" description="N-acetyltransferase" evidence="3">
    <location>
        <begin position="1"/>
        <end position="164"/>
    </location>
</feature>
<dbReference type="EMBL" id="SLWS01000004">
    <property type="protein sequence ID" value="TCO59217.1"/>
    <property type="molecule type" value="Genomic_DNA"/>
</dbReference>
<dbReference type="SUPFAM" id="SSF55729">
    <property type="entry name" value="Acyl-CoA N-acyltransferases (Nat)"/>
    <property type="match status" value="1"/>
</dbReference>
<evidence type="ECO:0000259" key="3">
    <source>
        <dbReference type="PROSITE" id="PS51186"/>
    </source>
</evidence>
<evidence type="ECO:0000313" key="5">
    <source>
        <dbReference type="Proteomes" id="UP000295680"/>
    </source>
</evidence>
<dbReference type="PANTHER" id="PTHR43877">
    <property type="entry name" value="AMINOALKYLPHOSPHONATE N-ACETYLTRANSFERASE-RELATED-RELATED"/>
    <property type="match status" value="1"/>
</dbReference>
<sequence>MQTMVLKPDDAALVIDMNNAAVPNVNHAEVDELAELVTMSELTVALADGDTVLGFVLTLPPGVSYGSDNYRWFSEHYDEFVYVDRIVVAEEARSRGVGAELYRLVVEYAAENKVPRVTCEVNLDPPNPGSLRFHKRLGFVEVGEQVSGNSGHRVSMLVKELTTA</sequence>
<organism evidence="4 5">
    <name type="scientific">Actinocrispum wychmicini</name>
    <dbReference type="NCBI Taxonomy" id="1213861"/>
    <lineage>
        <taxon>Bacteria</taxon>
        <taxon>Bacillati</taxon>
        <taxon>Actinomycetota</taxon>
        <taxon>Actinomycetes</taxon>
        <taxon>Pseudonocardiales</taxon>
        <taxon>Pseudonocardiaceae</taxon>
        <taxon>Actinocrispum</taxon>
    </lineage>
</organism>
<dbReference type="InterPro" id="IPR000182">
    <property type="entry name" value="GNAT_dom"/>
</dbReference>
<gene>
    <name evidence="4" type="ORF">EV192_10457</name>
</gene>
<dbReference type="Proteomes" id="UP000295680">
    <property type="component" value="Unassembled WGS sequence"/>
</dbReference>
<evidence type="ECO:0000256" key="2">
    <source>
        <dbReference type="ARBA" id="ARBA00023315"/>
    </source>
</evidence>
<dbReference type="InterPro" id="IPR016181">
    <property type="entry name" value="Acyl_CoA_acyltransferase"/>
</dbReference>
<dbReference type="PIRSF" id="PIRSF028520">
    <property type="entry name" value="UCP028520"/>
    <property type="match status" value="1"/>
</dbReference>
<protein>
    <recommendedName>
        <fullName evidence="3">N-acetyltransferase domain-containing protein</fullName>
    </recommendedName>
</protein>
<dbReference type="PROSITE" id="PS51186">
    <property type="entry name" value="GNAT"/>
    <property type="match status" value="1"/>
</dbReference>
<accession>A0A4R2JK83</accession>
<keyword evidence="5" id="KW-1185">Reference proteome</keyword>
<dbReference type="Gene3D" id="3.40.630.30">
    <property type="match status" value="1"/>
</dbReference>
<dbReference type="CDD" id="cd04301">
    <property type="entry name" value="NAT_SF"/>
    <property type="match status" value="1"/>
</dbReference>
<comment type="caution">
    <text evidence="4">The sequence shown here is derived from an EMBL/GenBank/DDBJ whole genome shotgun (WGS) entry which is preliminary data.</text>
</comment>
<keyword evidence="1" id="KW-0808">Transferase</keyword>
<reference evidence="4 5" key="1">
    <citation type="submission" date="2019-03" db="EMBL/GenBank/DDBJ databases">
        <title>Genomic Encyclopedia of Type Strains, Phase IV (KMG-IV): sequencing the most valuable type-strain genomes for metagenomic binning, comparative biology and taxonomic classification.</title>
        <authorList>
            <person name="Goeker M."/>
        </authorList>
    </citation>
    <scope>NUCLEOTIDE SEQUENCE [LARGE SCALE GENOMIC DNA]</scope>
    <source>
        <strain evidence="4 5">DSM 45934</strain>
    </source>
</reference>
<evidence type="ECO:0000313" key="4">
    <source>
        <dbReference type="EMBL" id="TCO59217.1"/>
    </source>
</evidence>
<dbReference type="InterPro" id="IPR050832">
    <property type="entry name" value="Bact_Acetyltransf"/>
</dbReference>
<evidence type="ECO:0000256" key="1">
    <source>
        <dbReference type="ARBA" id="ARBA00022679"/>
    </source>
</evidence>
<dbReference type="RefSeq" id="WP_132116967.1">
    <property type="nucleotide sequence ID" value="NZ_SLWS01000004.1"/>
</dbReference>